<evidence type="ECO:0000259" key="2">
    <source>
        <dbReference type="Pfam" id="PF10675"/>
    </source>
</evidence>
<dbReference type="AlphaFoldDB" id="A0A0F9VZZ0"/>
<feature type="transmembrane region" description="Helical" evidence="1">
    <location>
        <begin position="6"/>
        <end position="26"/>
    </location>
</feature>
<keyword evidence="1" id="KW-0812">Transmembrane</keyword>
<dbReference type="Pfam" id="PF10675">
    <property type="entry name" value="DUF2489"/>
    <property type="match status" value="1"/>
</dbReference>
<accession>A0A0F9VZZ0</accession>
<organism evidence="3">
    <name type="scientific">marine sediment metagenome</name>
    <dbReference type="NCBI Taxonomy" id="412755"/>
    <lineage>
        <taxon>unclassified sequences</taxon>
        <taxon>metagenomes</taxon>
        <taxon>ecological metagenomes</taxon>
    </lineage>
</organism>
<dbReference type="InterPro" id="IPR019617">
    <property type="entry name" value="DUF2489"/>
</dbReference>
<gene>
    <name evidence="3" type="ORF">LCGC14_0031540</name>
</gene>
<comment type="caution">
    <text evidence="3">The sequence shown here is derived from an EMBL/GenBank/DDBJ whole genome shotgun (WGS) entry which is preliminary data.</text>
</comment>
<evidence type="ECO:0000256" key="1">
    <source>
        <dbReference type="SAM" id="Phobius"/>
    </source>
</evidence>
<keyword evidence="1" id="KW-1133">Transmembrane helix</keyword>
<feature type="domain" description="DUF2489" evidence="2">
    <location>
        <begin position="15"/>
        <end position="141"/>
    </location>
</feature>
<name>A0A0F9VZZ0_9ZZZZ</name>
<sequence length="146" mass="16786">MNTNVWLAIAGLLIIIALAAYAWFLWGRVWHTQQLRATQEAERNDRLAGDIQLLAQSLLNGQLPLIEGAIRIKVLLDNYSGPRQQNLDMEIFEVIYDATAHIPTHQRWKNLSKAERHIHQQQMDVLERDNRERVVQAATQLSEGLV</sequence>
<proteinExistence type="predicted"/>
<evidence type="ECO:0000313" key="3">
    <source>
        <dbReference type="EMBL" id="KKO09660.1"/>
    </source>
</evidence>
<reference evidence="3" key="1">
    <citation type="journal article" date="2015" name="Nature">
        <title>Complex archaea that bridge the gap between prokaryotes and eukaryotes.</title>
        <authorList>
            <person name="Spang A."/>
            <person name="Saw J.H."/>
            <person name="Jorgensen S.L."/>
            <person name="Zaremba-Niedzwiedzka K."/>
            <person name="Martijn J."/>
            <person name="Lind A.E."/>
            <person name="van Eijk R."/>
            <person name="Schleper C."/>
            <person name="Guy L."/>
            <person name="Ettema T.J."/>
        </authorList>
    </citation>
    <scope>NUCLEOTIDE SEQUENCE</scope>
</reference>
<protein>
    <recommendedName>
        <fullName evidence="2">DUF2489 domain-containing protein</fullName>
    </recommendedName>
</protein>
<keyword evidence="1" id="KW-0472">Membrane</keyword>
<dbReference type="EMBL" id="LAZR01000006">
    <property type="protein sequence ID" value="KKO09660.1"/>
    <property type="molecule type" value="Genomic_DNA"/>
</dbReference>